<dbReference type="KEGG" id="tje:TJEJU_0604"/>
<reference evidence="2 3" key="1">
    <citation type="submission" date="2017-07" db="EMBL/GenBank/DDBJ databases">
        <authorList>
            <person name="Sun Z.S."/>
            <person name="Albrecht U."/>
            <person name="Echele G."/>
            <person name="Lee C.C."/>
        </authorList>
    </citation>
    <scope>NUCLEOTIDE SEQUENCE [LARGE SCALE GENOMIC DNA]</scope>
    <source>
        <strain evidence="3">type strain: KCTC 22618</strain>
    </source>
</reference>
<proteinExistence type="predicted"/>
<keyword evidence="1" id="KW-1133">Transmembrane helix</keyword>
<feature type="transmembrane region" description="Helical" evidence="1">
    <location>
        <begin position="117"/>
        <end position="136"/>
    </location>
</feature>
<keyword evidence="3" id="KW-1185">Reference proteome</keyword>
<dbReference type="EMBL" id="LT899436">
    <property type="protein sequence ID" value="SNR14383.1"/>
    <property type="molecule type" value="Genomic_DNA"/>
</dbReference>
<dbReference type="Proteomes" id="UP000215214">
    <property type="component" value="Chromosome TJEJU"/>
</dbReference>
<dbReference type="OrthoDB" id="1188351at2"/>
<name>A0A238U5A1_9FLAO</name>
<sequence length="221" mass="26118">MTLDFFIFTVMKEKLSHYWKYINFWVCFIGFKTIEHFYRDEIAFYYDQIPKPYITVALILLLIFITYKSFIPKKKDTDSVFIPSENDYTHKDTSLGFSIFLVTGLLGYAYIVNVYQINYMIVFTMIFVSFVSGIFLRKTASFQIKKGLITFKSGKEERTFNVSEITSLKVFQNQIILFKEDSQELISFLELEKEDFQNIKTYFNKRVPEISIALGQTSQKT</sequence>
<feature type="transmembrane region" description="Helical" evidence="1">
    <location>
        <begin position="92"/>
        <end position="111"/>
    </location>
</feature>
<dbReference type="AlphaFoldDB" id="A0A238U5A1"/>
<protein>
    <submittedName>
        <fullName evidence="2">Uncharacterized protein</fullName>
    </submittedName>
</protein>
<feature type="transmembrane region" description="Helical" evidence="1">
    <location>
        <begin position="53"/>
        <end position="71"/>
    </location>
</feature>
<evidence type="ECO:0000313" key="2">
    <source>
        <dbReference type="EMBL" id="SNR14383.1"/>
    </source>
</evidence>
<keyword evidence="1" id="KW-0472">Membrane</keyword>
<feature type="transmembrane region" description="Helical" evidence="1">
    <location>
        <begin position="21"/>
        <end position="38"/>
    </location>
</feature>
<gene>
    <name evidence="2" type="ORF">TJEJU_0604</name>
</gene>
<evidence type="ECO:0000256" key="1">
    <source>
        <dbReference type="SAM" id="Phobius"/>
    </source>
</evidence>
<evidence type="ECO:0000313" key="3">
    <source>
        <dbReference type="Proteomes" id="UP000215214"/>
    </source>
</evidence>
<keyword evidence="1" id="KW-0812">Transmembrane</keyword>
<dbReference type="RefSeq" id="WP_157730063.1">
    <property type="nucleotide sequence ID" value="NZ_LT899436.1"/>
</dbReference>
<organism evidence="2 3">
    <name type="scientific">Tenacibaculum jejuense</name>
    <dbReference type="NCBI Taxonomy" id="584609"/>
    <lineage>
        <taxon>Bacteria</taxon>
        <taxon>Pseudomonadati</taxon>
        <taxon>Bacteroidota</taxon>
        <taxon>Flavobacteriia</taxon>
        <taxon>Flavobacteriales</taxon>
        <taxon>Flavobacteriaceae</taxon>
        <taxon>Tenacibaculum</taxon>
    </lineage>
</organism>
<accession>A0A238U5A1</accession>